<protein>
    <recommendedName>
        <fullName evidence="3">Sigma-70, region 4</fullName>
    </recommendedName>
</protein>
<dbReference type="RefSeq" id="WP_091541011.1">
    <property type="nucleotide sequence ID" value="NZ_FMUS01000005.1"/>
</dbReference>
<accession>A0A1G5EGE1</accession>
<gene>
    <name evidence="1" type="ORF">SAMN03080606_01151</name>
</gene>
<dbReference type="Pfam" id="PF07374">
    <property type="entry name" value="DUF1492"/>
    <property type="match status" value="1"/>
</dbReference>
<dbReference type="STRING" id="1120976.SAMN03080606_01151"/>
<dbReference type="InterPro" id="IPR010861">
    <property type="entry name" value="DUF1492"/>
</dbReference>
<proteinExistence type="predicted"/>
<dbReference type="EMBL" id="FMUS01000005">
    <property type="protein sequence ID" value="SCY26027.1"/>
    <property type="molecule type" value="Genomic_DNA"/>
</dbReference>
<dbReference type="InterPro" id="IPR013324">
    <property type="entry name" value="RNA_pol_sigma_r3/r4-like"/>
</dbReference>
<dbReference type="OrthoDB" id="3242975at2"/>
<dbReference type="Gene3D" id="1.20.140.160">
    <property type="match status" value="1"/>
</dbReference>
<evidence type="ECO:0000313" key="1">
    <source>
        <dbReference type="EMBL" id="SCY26027.1"/>
    </source>
</evidence>
<evidence type="ECO:0008006" key="3">
    <source>
        <dbReference type="Google" id="ProtNLM"/>
    </source>
</evidence>
<keyword evidence="2" id="KW-1185">Reference proteome</keyword>
<sequence length="142" mass="16460">MKAKEYLSQAYKLNQRIDSKLEQLEVLKSISMKVTSCFSHTKVCGGNIEKSQMEKTLVKIIDLSNEINDEIDRFIELKVEIMETIQKVEDVNCQLLLEKRYINGKSWEEISEELKYSISGVFKIHGQALKEIDKILKECSKV</sequence>
<dbReference type="Proteomes" id="UP000198636">
    <property type="component" value="Unassembled WGS sequence"/>
</dbReference>
<name>A0A1G5EGE1_9FIRM</name>
<dbReference type="SUPFAM" id="SSF88659">
    <property type="entry name" value="Sigma3 and sigma4 domains of RNA polymerase sigma factors"/>
    <property type="match status" value="1"/>
</dbReference>
<organism evidence="1 2">
    <name type="scientific">Alkaliphilus peptidifermentans DSM 18978</name>
    <dbReference type="NCBI Taxonomy" id="1120976"/>
    <lineage>
        <taxon>Bacteria</taxon>
        <taxon>Bacillati</taxon>
        <taxon>Bacillota</taxon>
        <taxon>Clostridia</taxon>
        <taxon>Peptostreptococcales</taxon>
        <taxon>Natronincolaceae</taxon>
        <taxon>Alkaliphilus</taxon>
    </lineage>
</organism>
<dbReference type="AlphaFoldDB" id="A0A1G5EGE1"/>
<reference evidence="1 2" key="1">
    <citation type="submission" date="2016-10" db="EMBL/GenBank/DDBJ databases">
        <authorList>
            <person name="de Groot N.N."/>
        </authorList>
    </citation>
    <scope>NUCLEOTIDE SEQUENCE [LARGE SCALE GENOMIC DNA]</scope>
    <source>
        <strain evidence="1 2">DSM 18978</strain>
    </source>
</reference>
<evidence type="ECO:0000313" key="2">
    <source>
        <dbReference type="Proteomes" id="UP000198636"/>
    </source>
</evidence>